<sequence length="136" mass="14988">MGEPKENIGPLTVDSLLAAARAELRRLSPAEAAVAIARGARLVDTRPHFQRAADGEIPGAIVIERNHLKWRLDPASLARIPEATCHDAGITWDELAPVLRIGDRRAAQRRHARLLQAARDRQALDAGEDHLRVFCE</sequence>
<comment type="caution">
    <text evidence="1">The sequence shown here is derived from an EMBL/GenBank/DDBJ whole genome shotgun (WGS) entry which is preliminary data.</text>
</comment>
<dbReference type="EMBL" id="JADBEF010000001">
    <property type="protein sequence ID" value="MBE1557564.1"/>
    <property type="molecule type" value="Genomic_DNA"/>
</dbReference>
<name>A0ABR9K6C6_9ACTN</name>
<evidence type="ECO:0008006" key="3">
    <source>
        <dbReference type="Google" id="ProtNLM"/>
    </source>
</evidence>
<dbReference type="Proteomes" id="UP000661607">
    <property type="component" value="Unassembled WGS sequence"/>
</dbReference>
<dbReference type="RefSeq" id="WP_192773159.1">
    <property type="nucleotide sequence ID" value="NZ_BAAASY010000019.1"/>
</dbReference>
<accession>A0ABR9K6C6</accession>
<dbReference type="Gene3D" id="3.40.250.10">
    <property type="entry name" value="Rhodanese-like domain"/>
    <property type="match status" value="1"/>
</dbReference>
<evidence type="ECO:0000313" key="1">
    <source>
        <dbReference type="EMBL" id="MBE1557564.1"/>
    </source>
</evidence>
<protein>
    <recommendedName>
        <fullName evidence="3">Rhodanese domain-containing protein</fullName>
    </recommendedName>
</protein>
<keyword evidence="2" id="KW-1185">Reference proteome</keyword>
<gene>
    <name evidence="1" type="ORF">H4W81_000343</name>
</gene>
<dbReference type="InterPro" id="IPR036873">
    <property type="entry name" value="Rhodanese-like_dom_sf"/>
</dbReference>
<proteinExistence type="predicted"/>
<dbReference type="SUPFAM" id="SSF52821">
    <property type="entry name" value="Rhodanese/Cell cycle control phosphatase"/>
    <property type="match status" value="1"/>
</dbReference>
<evidence type="ECO:0000313" key="2">
    <source>
        <dbReference type="Proteomes" id="UP000661607"/>
    </source>
</evidence>
<organism evidence="1 2">
    <name type="scientific">Nonomuraea africana</name>
    <dbReference type="NCBI Taxonomy" id="46171"/>
    <lineage>
        <taxon>Bacteria</taxon>
        <taxon>Bacillati</taxon>
        <taxon>Actinomycetota</taxon>
        <taxon>Actinomycetes</taxon>
        <taxon>Streptosporangiales</taxon>
        <taxon>Streptosporangiaceae</taxon>
        <taxon>Nonomuraea</taxon>
    </lineage>
</organism>
<reference evidence="1 2" key="1">
    <citation type="submission" date="2020-10" db="EMBL/GenBank/DDBJ databases">
        <title>Sequencing the genomes of 1000 actinobacteria strains.</title>
        <authorList>
            <person name="Klenk H.-P."/>
        </authorList>
    </citation>
    <scope>NUCLEOTIDE SEQUENCE [LARGE SCALE GENOMIC DNA]</scope>
    <source>
        <strain evidence="1 2">DSM 43748</strain>
    </source>
</reference>